<organism evidence="1 2">
    <name type="scientific">Pelagicoccus albus</name>
    <dbReference type="NCBI Taxonomy" id="415222"/>
    <lineage>
        <taxon>Bacteria</taxon>
        <taxon>Pseudomonadati</taxon>
        <taxon>Verrucomicrobiota</taxon>
        <taxon>Opitutia</taxon>
        <taxon>Puniceicoccales</taxon>
        <taxon>Pelagicoccaceae</taxon>
        <taxon>Pelagicoccus</taxon>
    </lineage>
</organism>
<keyword evidence="2" id="KW-1185">Reference proteome</keyword>
<reference evidence="1 2" key="1">
    <citation type="submission" date="2020-07" db="EMBL/GenBank/DDBJ databases">
        <authorList>
            <person name="Feng X."/>
        </authorList>
    </citation>
    <scope>NUCLEOTIDE SEQUENCE [LARGE SCALE GENOMIC DNA]</scope>
    <source>
        <strain evidence="1 2">JCM23202</strain>
    </source>
</reference>
<evidence type="ECO:0000313" key="1">
    <source>
        <dbReference type="EMBL" id="MBC2605481.1"/>
    </source>
</evidence>
<dbReference type="Proteomes" id="UP000526501">
    <property type="component" value="Unassembled WGS sequence"/>
</dbReference>
<name>A0A7X1E7R8_9BACT</name>
<comment type="caution">
    <text evidence="1">The sequence shown here is derived from an EMBL/GenBank/DDBJ whole genome shotgun (WGS) entry which is preliminary data.</text>
</comment>
<protein>
    <submittedName>
        <fullName evidence="1">Uncharacterized protein</fullName>
    </submittedName>
</protein>
<evidence type="ECO:0000313" key="2">
    <source>
        <dbReference type="Proteomes" id="UP000526501"/>
    </source>
</evidence>
<dbReference type="AlphaFoldDB" id="A0A7X1E7R8"/>
<sequence>MNADHIIQEIVNLPAEERRKVIDFVRNLVGQQFEEEQIKIAQKRIEEYDMGLEKAVHHEEAIRLLRKA</sequence>
<gene>
    <name evidence="1" type="ORF">H5P27_05440</name>
</gene>
<proteinExistence type="predicted"/>
<accession>A0A7X1E7R8</accession>
<dbReference type="EMBL" id="JACHVC010000006">
    <property type="protein sequence ID" value="MBC2605481.1"/>
    <property type="molecule type" value="Genomic_DNA"/>
</dbReference>
<dbReference type="RefSeq" id="WP_185659356.1">
    <property type="nucleotide sequence ID" value="NZ_CAWPOO010000006.1"/>
</dbReference>